<gene>
    <name evidence="1" type="ORF">QBC46DRAFT_386446</name>
</gene>
<dbReference type="EMBL" id="MU853802">
    <property type="protein sequence ID" value="KAK3940013.1"/>
    <property type="molecule type" value="Genomic_DNA"/>
</dbReference>
<keyword evidence="2" id="KW-1185">Reference proteome</keyword>
<dbReference type="Proteomes" id="UP001303473">
    <property type="component" value="Unassembled WGS sequence"/>
</dbReference>
<sequence>MDDNNNITPETDKNPPENMANIVNAAKQAILAYAAAVSKGSNPSIPVSDVAASMAELYLPNFTSFTLGSITVFATRPDAQAAIERLLCSYNTSGIGADIRKYDSRVEPVSASSAICWITWEIFPNPGTTDGKGAVEPWKFTDVYGFRLTQNNSSVNKGLQCQGG</sequence>
<name>A0AAN6N943_9PEZI</name>
<evidence type="ECO:0000313" key="1">
    <source>
        <dbReference type="EMBL" id="KAK3940013.1"/>
    </source>
</evidence>
<evidence type="ECO:0000313" key="2">
    <source>
        <dbReference type="Proteomes" id="UP001303473"/>
    </source>
</evidence>
<comment type="caution">
    <text evidence="1">The sequence shown here is derived from an EMBL/GenBank/DDBJ whole genome shotgun (WGS) entry which is preliminary data.</text>
</comment>
<dbReference type="Gene3D" id="3.10.450.50">
    <property type="match status" value="1"/>
</dbReference>
<dbReference type="AlphaFoldDB" id="A0AAN6N943"/>
<reference evidence="2" key="1">
    <citation type="journal article" date="2023" name="Mol. Phylogenet. Evol.">
        <title>Genome-scale phylogeny and comparative genomics of the fungal order Sordariales.</title>
        <authorList>
            <person name="Hensen N."/>
            <person name="Bonometti L."/>
            <person name="Westerberg I."/>
            <person name="Brannstrom I.O."/>
            <person name="Guillou S."/>
            <person name="Cros-Aarteil S."/>
            <person name="Calhoun S."/>
            <person name="Haridas S."/>
            <person name="Kuo A."/>
            <person name="Mondo S."/>
            <person name="Pangilinan J."/>
            <person name="Riley R."/>
            <person name="LaButti K."/>
            <person name="Andreopoulos B."/>
            <person name="Lipzen A."/>
            <person name="Chen C."/>
            <person name="Yan M."/>
            <person name="Daum C."/>
            <person name="Ng V."/>
            <person name="Clum A."/>
            <person name="Steindorff A."/>
            <person name="Ohm R.A."/>
            <person name="Martin F."/>
            <person name="Silar P."/>
            <person name="Natvig D.O."/>
            <person name="Lalanne C."/>
            <person name="Gautier V."/>
            <person name="Ament-Velasquez S.L."/>
            <person name="Kruys A."/>
            <person name="Hutchinson M.I."/>
            <person name="Powell A.J."/>
            <person name="Barry K."/>
            <person name="Miller A.N."/>
            <person name="Grigoriev I.V."/>
            <person name="Debuchy R."/>
            <person name="Gladieux P."/>
            <person name="Hiltunen Thoren M."/>
            <person name="Johannesson H."/>
        </authorList>
    </citation>
    <scope>NUCLEOTIDE SEQUENCE [LARGE SCALE GENOMIC DNA]</scope>
    <source>
        <strain evidence="2">CBS 340.73</strain>
    </source>
</reference>
<accession>A0AAN6N943</accession>
<protein>
    <submittedName>
        <fullName evidence="1">Uncharacterized protein</fullName>
    </submittedName>
</protein>
<proteinExistence type="predicted"/>
<organism evidence="1 2">
    <name type="scientific">Diplogelasinospora grovesii</name>
    <dbReference type="NCBI Taxonomy" id="303347"/>
    <lineage>
        <taxon>Eukaryota</taxon>
        <taxon>Fungi</taxon>
        <taxon>Dikarya</taxon>
        <taxon>Ascomycota</taxon>
        <taxon>Pezizomycotina</taxon>
        <taxon>Sordariomycetes</taxon>
        <taxon>Sordariomycetidae</taxon>
        <taxon>Sordariales</taxon>
        <taxon>Diplogelasinosporaceae</taxon>
        <taxon>Diplogelasinospora</taxon>
    </lineage>
</organism>